<dbReference type="SUPFAM" id="SSF69572">
    <property type="entry name" value="Activating enzymes of the ubiquitin-like proteins"/>
    <property type="match status" value="1"/>
</dbReference>
<protein>
    <submittedName>
        <fullName evidence="2">ThiF family adenylyltransferase</fullName>
    </submittedName>
</protein>
<comment type="caution">
    <text evidence="2">The sequence shown here is derived from an EMBL/GenBank/DDBJ whole genome shotgun (WGS) entry which is preliminary data.</text>
</comment>
<dbReference type="PANTHER" id="PTHR10953:SF102">
    <property type="entry name" value="ADENYLYLTRANSFERASE AND SULFURTRANSFERASE MOCS3"/>
    <property type="match status" value="1"/>
</dbReference>
<keyword evidence="2" id="KW-0548">Nucleotidyltransferase</keyword>
<evidence type="ECO:0000313" key="2">
    <source>
        <dbReference type="EMBL" id="MBF8378002.1"/>
    </source>
</evidence>
<keyword evidence="3" id="KW-1185">Reference proteome</keyword>
<keyword evidence="2" id="KW-0808">Transferase</keyword>
<dbReference type="InterPro" id="IPR000594">
    <property type="entry name" value="ThiF_NAD_FAD-bd"/>
</dbReference>
<name>A0ABS0F3Z2_9BACL</name>
<dbReference type="GO" id="GO:0016779">
    <property type="term" value="F:nucleotidyltransferase activity"/>
    <property type="evidence" value="ECO:0007669"/>
    <property type="project" value="UniProtKB-KW"/>
</dbReference>
<dbReference type="CDD" id="cd00757">
    <property type="entry name" value="ThiF_MoeB_HesA_family"/>
    <property type="match status" value="1"/>
</dbReference>
<evidence type="ECO:0000313" key="3">
    <source>
        <dbReference type="Proteomes" id="UP000642910"/>
    </source>
</evidence>
<dbReference type="Proteomes" id="UP000642910">
    <property type="component" value="Unassembled WGS sequence"/>
</dbReference>
<dbReference type="InterPro" id="IPR035985">
    <property type="entry name" value="Ubiquitin-activating_enz"/>
</dbReference>
<dbReference type="InterPro" id="IPR045886">
    <property type="entry name" value="ThiF/MoeB/HesA"/>
</dbReference>
<dbReference type="Pfam" id="PF00899">
    <property type="entry name" value="ThiF"/>
    <property type="match status" value="1"/>
</dbReference>
<dbReference type="EMBL" id="JADPKZ010000040">
    <property type="protein sequence ID" value="MBF8378002.1"/>
    <property type="molecule type" value="Genomic_DNA"/>
</dbReference>
<dbReference type="Gene3D" id="3.40.50.720">
    <property type="entry name" value="NAD(P)-binding Rossmann-like Domain"/>
    <property type="match status" value="1"/>
</dbReference>
<feature type="domain" description="THIF-type NAD/FAD binding fold" evidence="1">
    <location>
        <begin position="10"/>
        <end position="247"/>
    </location>
</feature>
<proteinExistence type="predicted"/>
<reference evidence="2 3" key="1">
    <citation type="submission" date="2020-11" db="EMBL/GenBank/DDBJ databases">
        <title>Genomic insight of Alicyclobacillus mali FL 18 reveals a new arsenic-resistant strain, with potential in environmental biotechnology.</title>
        <authorList>
            <person name="Fiorentino G."/>
            <person name="Gallo G."/>
            <person name="Aulitto M."/>
        </authorList>
    </citation>
    <scope>NUCLEOTIDE SEQUENCE [LARGE SCALE GENOMIC DNA]</scope>
    <source>
        <strain evidence="2 3">FL 18</strain>
    </source>
</reference>
<dbReference type="RefSeq" id="WP_067846977.1">
    <property type="nucleotide sequence ID" value="NZ_JADPKZ010000040.1"/>
</dbReference>
<gene>
    <name evidence="2" type="ORF">IW967_09000</name>
</gene>
<dbReference type="PANTHER" id="PTHR10953">
    <property type="entry name" value="UBIQUITIN-ACTIVATING ENZYME E1"/>
    <property type="match status" value="1"/>
</dbReference>
<organism evidence="2 3">
    <name type="scientific">Alicyclobacillus mali</name>
    <name type="common">ex Roth et al. 2021</name>
    <dbReference type="NCBI Taxonomy" id="1123961"/>
    <lineage>
        <taxon>Bacteria</taxon>
        <taxon>Bacillati</taxon>
        <taxon>Bacillota</taxon>
        <taxon>Bacilli</taxon>
        <taxon>Bacillales</taxon>
        <taxon>Alicyclobacillaceae</taxon>
        <taxon>Alicyclobacillus</taxon>
    </lineage>
</organism>
<sequence>MTDFDFKDRYSRQIRFRHIGEAGQARISQARVAVVGLGALGTASAAQLARAGVGYLRLIDRDVVEPSNLQRQLLYTEEDARNATPKAIAARNALAAANSGITVEAVVDDLDASNAEHLLADVDVVIDGSDNFEVRYLVNEVAVKHNIPWAYAGAVEAHGTSAFLRPGRTPCLVCLLGHGARVGHDTCDTVGVISPIVQWMASYQVAEVLKYLSGREDALSNAILQADVWHTDVRLIRMGGPKPDCSCCGRREFASLGAGRRALSVTFCGRQTIQVRPQEDVALSLPALAERLRPLGTVRANEALLQFETEGVALTVFSNGRALVHGTDDPARARSLYAQYIGM</sequence>
<evidence type="ECO:0000259" key="1">
    <source>
        <dbReference type="Pfam" id="PF00899"/>
    </source>
</evidence>
<accession>A0ABS0F3Z2</accession>